<dbReference type="SUPFAM" id="SSF49764">
    <property type="entry name" value="HSP20-like chaperones"/>
    <property type="match status" value="1"/>
</dbReference>
<dbReference type="Gene3D" id="2.60.40.790">
    <property type="match status" value="1"/>
</dbReference>
<keyword evidence="3" id="KW-1185">Reference proteome</keyword>
<dbReference type="AlphaFoldDB" id="A0A8U1BQV3"/>
<feature type="domain" description="SGS" evidence="1">
    <location>
        <begin position="170"/>
        <end position="259"/>
    </location>
</feature>
<feature type="domain" description="CS" evidence="2">
    <location>
        <begin position="72"/>
        <end position="155"/>
    </location>
</feature>
<organism evidence="3 4">
    <name type="scientific">Salvelinus namaycush</name>
    <name type="common">Lake trout</name>
    <name type="synonym">Salmo namaycush</name>
    <dbReference type="NCBI Taxonomy" id="8040"/>
    <lineage>
        <taxon>Eukaryota</taxon>
        <taxon>Metazoa</taxon>
        <taxon>Chordata</taxon>
        <taxon>Craniata</taxon>
        <taxon>Vertebrata</taxon>
        <taxon>Euteleostomi</taxon>
        <taxon>Actinopterygii</taxon>
        <taxon>Neopterygii</taxon>
        <taxon>Teleostei</taxon>
        <taxon>Protacanthopterygii</taxon>
        <taxon>Salmoniformes</taxon>
        <taxon>Salmonidae</taxon>
        <taxon>Salmoninae</taxon>
        <taxon>Salvelinus</taxon>
    </lineage>
</organism>
<dbReference type="RefSeq" id="XP_038860208.1">
    <property type="nucleotide sequence ID" value="XM_039004280.1"/>
</dbReference>
<dbReference type="PANTHER" id="PTHR45862">
    <property type="entry name" value="PROTEIN SGT1 HOMOLOG"/>
    <property type="match status" value="1"/>
</dbReference>
<dbReference type="Pfam" id="PF04969">
    <property type="entry name" value="CS"/>
    <property type="match status" value="1"/>
</dbReference>
<evidence type="ECO:0000259" key="2">
    <source>
        <dbReference type="PROSITE" id="PS51203"/>
    </source>
</evidence>
<dbReference type="PROSITE" id="PS51203">
    <property type="entry name" value="CS"/>
    <property type="match status" value="1"/>
</dbReference>
<reference evidence="4" key="1">
    <citation type="submission" date="2025-08" db="UniProtKB">
        <authorList>
            <consortium name="RefSeq"/>
        </authorList>
    </citation>
    <scope>IDENTIFICATION</scope>
    <source>
        <tissue evidence="4">White muscle</tissue>
    </source>
</reference>
<dbReference type="Pfam" id="PF05002">
    <property type="entry name" value="SGS"/>
    <property type="match status" value="1"/>
</dbReference>
<dbReference type="KEGG" id="snh:120056108"/>
<name>A0A8U1BQV3_SALNM</name>
<evidence type="ECO:0000313" key="4">
    <source>
        <dbReference type="RefSeq" id="XP_038860208.1"/>
    </source>
</evidence>
<dbReference type="PROSITE" id="PS51048">
    <property type="entry name" value="SGS"/>
    <property type="match status" value="1"/>
</dbReference>
<sequence>MATERSFPDSVIDEDPQKALEELNEALEGHSDNAEWFCQRAYTHLQLKLQLCCQRCQEIPAAQLLAFMRMGSDDTFRTWLKRCDDGERRIRTETRITYTTHQLSAVVKLPSGEDFSLNMNLLHPIVPQHSTFKVLSTKVEVKMQKTEGIRWEKLEGEGQEPNVKHFIPNQYPSSSASSRNWDKVVGDISEEEKEKKLEGDAALNELFQQIYCDGTDEVKRAMNKSFMESGGTVLSTNWTDVGKRTVEMSPPDDMEFKKY</sequence>
<evidence type="ECO:0000313" key="3">
    <source>
        <dbReference type="Proteomes" id="UP000808372"/>
    </source>
</evidence>
<dbReference type="InterPro" id="IPR007699">
    <property type="entry name" value="SGS_dom"/>
</dbReference>
<proteinExistence type="predicted"/>
<dbReference type="GeneID" id="120056108"/>
<dbReference type="GO" id="GO:0051087">
    <property type="term" value="F:protein-folding chaperone binding"/>
    <property type="evidence" value="ECO:0007669"/>
    <property type="project" value="InterPro"/>
</dbReference>
<dbReference type="InterPro" id="IPR044563">
    <property type="entry name" value="Sgt1-like"/>
</dbReference>
<dbReference type="Proteomes" id="UP000808372">
    <property type="component" value="Chromosome 11"/>
</dbReference>
<accession>A0A8U1BQV3</accession>
<protein>
    <submittedName>
        <fullName evidence="4">Protein SGT1 homolog isoform X1</fullName>
    </submittedName>
</protein>
<dbReference type="InterPro" id="IPR007052">
    <property type="entry name" value="CS_dom"/>
</dbReference>
<gene>
    <name evidence="4" type="primary">LOC120056108</name>
</gene>
<dbReference type="InterPro" id="IPR008978">
    <property type="entry name" value="HSP20-like_chaperone"/>
</dbReference>
<evidence type="ECO:0000259" key="1">
    <source>
        <dbReference type="PROSITE" id="PS51048"/>
    </source>
</evidence>